<keyword evidence="1" id="KW-1133">Transmembrane helix</keyword>
<name>A0A1X9YYT1_9BACT</name>
<protein>
    <submittedName>
        <fullName evidence="2">Uncharacterized protein</fullName>
    </submittedName>
</protein>
<evidence type="ECO:0000313" key="2">
    <source>
        <dbReference type="EMBL" id="ARS38048.1"/>
    </source>
</evidence>
<proteinExistence type="predicted"/>
<evidence type="ECO:0000313" key="3">
    <source>
        <dbReference type="Proteomes" id="UP000266292"/>
    </source>
</evidence>
<gene>
    <name evidence="2" type="ORF">CA264_21090</name>
</gene>
<dbReference type="Proteomes" id="UP000266292">
    <property type="component" value="Plasmid unnamed"/>
</dbReference>
<dbReference type="OrthoDB" id="5471300at2"/>
<keyword evidence="1" id="KW-0812">Transmembrane</keyword>
<dbReference type="AlphaFoldDB" id="A0A1X9YYT1"/>
<keyword evidence="2" id="KW-0614">Plasmid</keyword>
<reference evidence="3" key="1">
    <citation type="submission" date="2017-05" db="EMBL/GenBank/DDBJ databases">
        <authorList>
            <person name="Ray J."/>
            <person name="Price M."/>
            <person name="Deutschbauer A."/>
        </authorList>
    </citation>
    <scope>NUCLEOTIDE SEQUENCE [LARGE SCALE GENOMIC DNA]</scope>
    <source>
        <strain evidence="3">DSM 19842</strain>
        <plasmid evidence="3">unnamed</plasmid>
    </source>
</reference>
<geneLocation type="plasmid" evidence="2 3">
    <name>unnamed</name>
</geneLocation>
<keyword evidence="1" id="KW-0472">Membrane</keyword>
<dbReference type="EMBL" id="CP021236">
    <property type="protein sequence ID" value="ARS38048.1"/>
    <property type="molecule type" value="Genomic_DNA"/>
</dbReference>
<dbReference type="STRING" id="709015.GCA_000472485_00024"/>
<sequence>MFAEERFLERKFGATYLHWAQKTPAFVPSLRLYRPTAIPFSVKSVLRREYPGALNAVIGFAYVEMWRQYFLTGRFGLSQGSYTILLLAAVLAFALRTVKRHTAWLEESGRS</sequence>
<accession>A0A1X9YYT1</accession>
<evidence type="ECO:0000256" key="1">
    <source>
        <dbReference type="SAM" id="Phobius"/>
    </source>
</evidence>
<feature type="transmembrane region" description="Helical" evidence="1">
    <location>
        <begin position="75"/>
        <end position="95"/>
    </location>
</feature>
<dbReference type="KEGG" id="pact:CA264_21090"/>
<organism evidence="2 3">
    <name type="scientific">Pontibacter actiniarum</name>
    <dbReference type="NCBI Taxonomy" id="323450"/>
    <lineage>
        <taxon>Bacteria</taxon>
        <taxon>Pseudomonadati</taxon>
        <taxon>Bacteroidota</taxon>
        <taxon>Cytophagia</taxon>
        <taxon>Cytophagales</taxon>
        <taxon>Hymenobacteraceae</taxon>
        <taxon>Pontibacter</taxon>
    </lineage>
</organism>
<dbReference type="RefSeq" id="WP_025603799.1">
    <property type="nucleotide sequence ID" value="NZ_CP021236.1"/>
</dbReference>
<keyword evidence="3" id="KW-1185">Reference proteome</keyword>